<dbReference type="PANTHER" id="PTHR32322:SF2">
    <property type="entry name" value="EAMA DOMAIN-CONTAINING PROTEIN"/>
    <property type="match status" value="1"/>
</dbReference>
<evidence type="ECO:0000256" key="1">
    <source>
        <dbReference type="ARBA" id="ARBA00004141"/>
    </source>
</evidence>
<dbReference type="RefSeq" id="WP_152119870.1">
    <property type="nucleotide sequence ID" value="NZ_QJOW01000002.1"/>
</dbReference>
<dbReference type="EMBL" id="QJOW01000002">
    <property type="protein sequence ID" value="KAB7516987.1"/>
    <property type="molecule type" value="Genomic_DNA"/>
</dbReference>
<feature type="transmembrane region" description="Helical" evidence="5">
    <location>
        <begin position="41"/>
        <end position="62"/>
    </location>
</feature>
<feature type="transmembrane region" description="Helical" evidence="5">
    <location>
        <begin position="191"/>
        <end position="211"/>
    </location>
</feature>
<sequence length="305" mass="31393">MRHRNHLLFATLAAVWGSAFVAIKAGLGTPDAPAGFFETPVLFAALRFDIAGVIMLAYAVVATDRLVPEGRREWASVVSTAVLIITLYHALLFVGETDPAVSSAAAAIVVSLSPVLTAGFSRVLLPSERLTPLGVAGLLLGFVGVGVLAVEDPRRLTVAPGLVAVFFAVLAFAAGSVVNRRLDAALPDASLEAWAMVIGAGLLHLGSLAVGESAADVAVTPRAVGALLFLSVAASAVGFLIYFDLLARLGPVEINLVSYAAPVATAVVGFLFLGEVIDTRTVVGFGVILAGFLLVKRRAVAAALE</sequence>
<evidence type="ECO:0000259" key="6">
    <source>
        <dbReference type="Pfam" id="PF00892"/>
    </source>
</evidence>
<reference evidence="7 8" key="1">
    <citation type="submission" date="2019-10" db="EMBL/GenBank/DDBJ databases">
        <title>Unraveling microbial dark matter from salterns through culturing: the case of the genus Halosegnis.</title>
        <authorList>
            <person name="Duran-Viseras A."/>
            <person name="Andrei A.-S."/>
            <person name="Vera-Gargallo B."/>
            <person name="Ghai R."/>
            <person name="Sanchez-Porro C."/>
            <person name="Ventosa A."/>
        </authorList>
    </citation>
    <scope>NUCLEOTIDE SEQUENCE [LARGE SCALE GENOMIC DNA]</scope>
    <source>
        <strain evidence="7 8">F17-44</strain>
    </source>
</reference>
<proteinExistence type="predicted"/>
<evidence type="ECO:0000313" key="7">
    <source>
        <dbReference type="EMBL" id="KAB7516987.1"/>
    </source>
</evidence>
<feature type="transmembrane region" description="Helical" evidence="5">
    <location>
        <begin position="223"/>
        <end position="242"/>
    </location>
</feature>
<evidence type="ECO:0000256" key="3">
    <source>
        <dbReference type="ARBA" id="ARBA00022989"/>
    </source>
</evidence>
<keyword evidence="4 5" id="KW-0472">Membrane</keyword>
<feature type="transmembrane region" description="Helical" evidence="5">
    <location>
        <begin position="254"/>
        <end position="273"/>
    </location>
</feature>
<dbReference type="AlphaFoldDB" id="A0A5N5UEB4"/>
<keyword evidence="2 5" id="KW-0812">Transmembrane</keyword>
<feature type="transmembrane region" description="Helical" evidence="5">
    <location>
        <begin position="156"/>
        <end position="179"/>
    </location>
</feature>
<dbReference type="GO" id="GO:0016020">
    <property type="term" value="C:membrane"/>
    <property type="evidence" value="ECO:0007669"/>
    <property type="project" value="UniProtKB-SubCell"/>
</dbReference>
<dbReference type="InterPro" id="IPR037185">
    <property type="entry name" value="EmrE-like"/>
</dbReference>
<keyword evidence="3 5" id="KW-1133">Transmembrane helix</keyword>
<evidence type="ECO:0000256" key="2">
    <source>
        <dbReference type="ARBA" id="ARBA00022692"/>
    </source>
</evidence>
<dbReference type="InterPro" id="IPR050638">
    <property type="entry name" value="AA-Vitamin_Transporters"/>
</dbReference>
<dbReference type="SUPFAM" id="SSF103481">
    <property type="entry name" value="Multidrug resistance efflux transporter EmrE"/>
    <property type="match status" value="2"/>
</dbReference>
<feature type="transmembrane region" description="Helical" evidence="5">
    <location>
        <begin position="279"/>
        <end position="295"/>
    </location>
</feature>
<dbReference type="Proteomes" id="UP000326302">
    <property type="component" value="Unassembled WGS sequence"/>
</dbReference>
<comment type="subcellular location">
    <subcellularLocation>
        <location evidence="1">Membrane</location>
        <topology evidence="1">Multi-pass membrane protein</topology>
    </subcellularLocation>
</comment>
<name>A0A5N5UEB4_9EURY</name>
<evidence type="ECO:0000256" key="5">
    <source>
        <dbReference type="SAM" id="Phobius"/>
    </source>
</evidence>
<dbReference type="OrthoDB" id="17861at2157"/>
<accession>A0A5N5UEB4</accession>
<comment type="caution">
    <text evidence="7">The sequence shown here is derived from an EMBL/GenBank/DDBJ whole genome shotgun (WGS) entry which is preliminary data.</text>
</comment>
<feature type="domain" description="EamA" evidence="6">
    <location>
        <begin position="7"/>
        <end position="148"/>
    </location>
</feature>
<evidence type="ECO:0000256" key="4">
    <source>
        <dbReference type="ARBA" id="ARBA00023136"/>
    </source>
</evidence>
<feature type="transmembrane region" description="Helical" evidence="5">
    <location>
        <begin position="74"/>
        <end position="94"/>
    </location>
</feature>
<organism evidence="7 8">
    <name type="scientific">Halosegnis rubeus</name>
    <dbReference type="NCBI Taxonomy" id="2212850"/>
    <lineage>
        <taxon>Archaea</taxon>
        <taxon>Methanobacteriati</taxon>
        <taxon>Methanobacteriota</taxon>
        <taxon>Stenosarchaea group</taxon>
        <taxon>Halobacteria</taxon>
        <taxon>Halobacteriales</taxon>
        <taxon>Natronomonadaceae</taxon>
        <taxon>Halosegnis</taxon>
    </lineage>
</organism>
<gene>
    <name evidence="7" type="ORF">DMP03_06405</name>
</gene>
<evidence type="ECO:0000313" key="8">
    <source>
        <dbReference type="Proteomes" id="UP000326302"/>
    </source>
</evidence>
<dbReference type="Pfam" id="PF00892">
    <property type="entry name" value="EamA"/>
    <property type="match status" value="2"/>
</dbReference>
<feature type="transmembrane region" description="Helical" evidence="5">
    <location>
        <begin position="130"/>
        <end position="150"/>
    </location>
</feature>
<feature type="domain" description="EamA" evidence="6">
    <location>
        <begin position="160"/>
        <end position="295"/>
    </location>
</feature>
<dbReference type="PANTHER" id="PTHR32322">
    <property type="entry name" value="INNER MEMBRANE TRANSPORTER"/>
    <property type="match status" value="1"/>
</dbReference>
<feature type="transmembrane region" description="Helical" evidence="5">
    <location>
        <begin position="100"/>
        <end position="118"/>
    </location>
</feature>
<protein>
    <submittedName>
        <fullName evidence="7">EamA family transporter</fullName>
    </submittedName>
</protein>
<dbReference type="InterPro" id="IPR000620">
    <property type="entry name" value="EamA_dom"/>
</dbReference>